<dbReference type="Proteomes" id="UP000244180">
    <property type="component" value="Unassembled WGS sequence"/>
</dbReference>
<dbReference type="AlphaFoldDB" id="A0A2T5GCC7"/>
<reference evidence="2 3" key="1">
    <citation type="submission" date="2017-08" db="EMBL/GenBank/DDBJ databases">
        <title>Burning lignite coal seam in the remote Altai Mountains harbors a hydrogen-driven thermophilic microbial community.</title>
        <authorList>
            <person name="Kadnikov V.V."/>
            <person name="Mardanov A.V."/>
            <person name="Ivasenko D."/>
            <person name="Beletsky A.V."/>
            <person name="Karnachuk O.V."/>
            <person name="Ravin N.V."/>
        </authorList>
    </citation>
    <scope>NUCLEOTIDE SEQUENCE [LARGE SCALE GENOMIC DNA]</scope>
    <source>
        <strain evidence="2">AL33</strain>
    </source>
</reference>
<proteinExistence type="predicted"/>
<organism evidence="2 3">
    <name type="scientific">Hydrogenibacillus schlegelii</name>
    <name type="common">Bacillus schlegelii</name>
    <dbReference type="NCBI Taxonomy" id="1484"/>
    <lineage>
        <taxon>Bacteria</taxon>
        <taxon>Bacillati</taxon>
        <taxon>Bacillota</taxon>
        <taxon>Bacilli</taxon>
        <taxon>Bacillales</taxon>
        <taxon>Bacillales Family X. Incertae Sedis</taxon>
        <taxon>Hydrogenibacillus</taxon>
    </lineage>
</organism>
<protein>
    <submittedName>
        <fullName evidence="2">Uncharacterized protein</fullName>
    </submittedName>
</protein>
<comment type="caution">
    <text evidence="2">The sequence shown here is derived from an EMBL/GenBank/DDBJ whole genome shotgun (WGS) entry which is preliminary data.</text>
</comment>
<evidence type="ECO:0000313" key="2">
    <source>
        <dbReference type="EMBL" id="PTQ53798.1"/>
    </source>
</evidence>
<gene>
    <name evidence="2" type="ORF">HSCHL_1426</name>
</gene>
<feature type="region of interest" description="Disordered" evidence="1">
    <location>
        <begin position="1"/>
        <end position="38"/>
    </location>
</feature>
<accession>A0A2T5GCC7</accession>
<dbReference type="EMBL" id="PEBV01000010">
    <property type="protein sequence ID" value="PTQ53798.1"/>
    <property type="molecule type" value="Genomic_DNA"/>
</dbReference>
<name>A0A2T5GCC7_HYDSH</name>
<sequence length="38" mass="4117">MDVLPAADRPERRLTGTGRPQAGGFPAQKSPPWGGFFF</sequence>
<evidence type="ECO:0000313" key="3">
    <source>
        <dbReference type="Proteomes" id="UP000244180"/>
    </source>
</evidence>
<evidence type="ECO:0000256" key="1">
    <source>
        <dbReference type="SAM" id="MobiDB-lite"/>
    </source>
</evidence>